<name>A0A9P4S8P6_9PEZI</name>
<comment type="caution">
    <text evidence="3">The sequence shown here is derived from an EMBL/GenBank/DDBJ whole genome shotgun (WGS) entry which is preliminary data.</text>
</comment>
<protein>
    <recommendedName>
        <fullName evidence="5">Secreted protein</fullName>
    </recommendedName>
</protein>
<organism evidence="3 4">
    <name type="scientific">Patellaria atrata CBS 101060</name>
    <dbReference type="NCBI Taxonomy" id="1346257"/>
    <lineage>
        <taxon>Eukaryota</taxon>
        <taxon>Fungi</taxon>
        <taxon>Dikarya</taxon>
        <taxon>Ascomycota</taxon>
        <taxon>Pezizomycotina</taxon>
        <taxon>Dothideomycetes</taxon>
        <taxon>Dothideomycetes incertae sedis</taxon>
        <taxon>Patellariales</taxon>
        <taxon>Patellariaceae</taxon>
        <taxon>Patellaria</taxon>
    </lineage>
</organism>
<dbReference type="EMBL" id="MU006097">
    <property type="protein sequence ID" value="KAF2838059.1"/>
    <property type="molecule type" value="Genomic_DNA"/>
</dbReference>
<keyword evidence="2" id="KW-0732">Signal</keyword>
<evidence type="ECO:0008006" key="5">
    <source>
        <dbReference type="Google" id="ProtNLM"/>
    </source>
</evidence>
<accession>A0A9P4S8P6</accession>
<evidence type="ECO:0000313" key="3">
    <source>
        <dbReference type="EMBL" id="KAF2838059.1"/>
    </source>
</evidence>
<feature type="compositionally biased region" description="Basic and acidic residues" evidence="1">
    <location>
        <begin position="23"/>
        <end position="34"/>
    </location>
</feature>
<evidence type="ECO:0000313" key="4">
    <source>
        <dbReference type="Proteomes" id="UP000799429"/>
    </source>
</evidence>
<feature type="signal peptide" evidence="2">
    <location>
        <begin position="1"/>
        <end position="17"/>
    </location>
</feature>
<keyword evidence="4" id="KW-1185">Reference proteome</keyword>
<feature type="compositionally biased region" description="Low complexity" evidence="1">
    <location>
        <begin position="77"/>
        <end position="88"/>
    </location>
</feature>
<feature type="region of interest" description="Disordered" evidence="1">
    <location>
        <begin position="23"/>
        <end position="104"/>
    </location>
</feature>
<evidence type="ECO:0000256" key="2">
    <source>
        <dbReference type="SAM" id="SignalP"/>
    </source>
</evidence>
<feature type="compositionally biased region" description="Low complexity" evidence="1">
    <location>
        <begin position="47"/>
        <end position="57"/>
    </location>
</feature>
<evidence type="ECO:0000256" key="1">
    <source>
        <dbReference type="SAM" id="MobiDB-lite"/>
    </source>
</evidence>
<feature type="compositionally biased region" description="Basic and acidic residues" evidence="1">
    <location>
        <begin position="94"/>
        <end position="104"/>
    </location>
</feature>
<dbReference type="AlphaFoldDB" id="A0A9P4S8P6"/>
<sequence>MSLLLLVFGAMLSSNYASSAERAREARGKARESTTIKSPPTRRQARSKATAKSSTARKSGDTFNRDARRSVKFAPRSSPTSPSFSQSQNARGAASRDSRMGLVK</sequence>
<feature type="compositionally biased region" description="Basic and acidic residues" evidence="1">
    <location>
        <begin position="58"/>
        <end position="69"/>
    </location>
</feature>
<dbReference type="Proteomes" id="UP000799429">
    <property type="component" value="Unassembled WGS sequence"/>
</dbReference>
<proteinExistence type="predicted"/>
<reference evidence="3" key="1">
    <citation type="journal article" date="2020" name="Stud. Mycol.">
        <title>101 Dothideomycetes genomes: a test case for predicting lifestyles and emergence of pathogens.</title>
        <authorList>
            <person name="Haridas S."/>
            <person name="Albert R."/>
            <person name="Binder M."/>
            <person name="Bloem J."/>
            <person name="Labutti K."/>
            <person name="Salamov A."/>
            <person name="Andreopoulos B."/>
            <person name="Baker S."/>
            <person name="Barry K."/>
            <person name="Bills G."/>
            <person name="Bluhm B."/>
            <person name="Cannon C."/>
            <person name="Castanera R."/>
            <person name="Culley D."/>
            <person name="Daum C."/>
            <person name="Ezra D."/>
            <person name="Gonzalez J."/>
            <person name="Henrissat B."/>
            <person name="Kuo A."/>
            <person name="Liang C."/>
            <person name="Lipzen A."/>
            <person name="Lutzoni F."/>
            <person name="Magnuson J."/>
            <person name="Mondo S."/>
            <person name="Nolan M."/>
            <person name="Ohm R."/>
            <person name="Pangilinan J."/>
            <person name="Park H.-J."/>
            <person name="Ramirez L."/>
            <person name="Alfaro M."/>
            <person name="Sun H."/>
            <person name="Tritt A."/>
            <person name="Yoshinaga Y."/>
            <person name="Zwiers L.-H."/>
            <person name="Turgeon B."/>
            <person name="Goodwin S."/>
            <person name="Spatafora J."/>
            <person name="Crous P."/>
            <person name="Grigoriev I."/>
        </authorList>
    </citation>
    <scope>NUCLEOTIDE SEQUENCE</scope>
    <source>
        <strain evidence="3">CBS 101060</strain>
    </source>
</reference>
<gene>
    <name evidence="3" type="ORF">M501DRAFT_1017092</name>
</gene>
<feature type="chain" id="PRO_5040144027" description="Secreted protein" evidence="2">
    <location>
        <begin position="18"/>
        <end position="104"/>
    </location>
</feature>